<name>Q0UGN5_PHANO</name>
<protein>
    <submittedName>
        <fullName evidence="1">Uncharacterized protein</fullName>
    </submittedName>
</protein>
<proteinExistence type="predicted"/>
<evidence type="ECO:0000313" key="2">
    <source>
        <dbReference type="Proteomes" id="UP000001055"/>
    </source>
</evidence>
<dbReference type="AlphaFoldDB" id="Q0UGN5"/>
<reference evidence="2" key="1">
    <citation type="journal article" date="2007" name="Plant Cell">
        <title>Dothideomycete-plant interactions illuminated by genome sequencing and EST analysis of the wheat pathogen Stagonospora nodorum.</title>
        <authorList>
            <person name="Hane J.K."/>
            <person name="Lowe R.G."/>
            <person name="Solomon P.S."/>
            <person name="Tan K.C."/>
            <person name="Schoch C.L."/>
            <person name="Spatafora J.W."/>
            <person name="Crous P.W."/>
            <person name="Kodira C."/>
            <person name="Birren B.W."/>
            <person name="Galagan J.E."/>
            <person name="Torriani S.F."/>
            <person name="McDonald B.A."/>
            <person name="Oliver R.P."/>
        </authorList>
    </citation>
    <scope>NUCLEOTIDE SEQUENCE [LARGE SCALE GENOMIC DNA]</scope>
    <source>
        <strain evidence="2">SN15 / ATCC MYA-4574 / FGSC 10173</strain>
    </source>
</reference>
<evidence type="ECO:0000313" key="1">
    <source>
        <dbReference type="EMBL" id="EAT83271.1"/>
    </source>
</evidence>
<dbReference type="GeneID" id="5976282"/>
<dbReference type="KEGG" id="pno:SNOG_09079"/>
<organism evidence="1 2">
    <name type="scientific">Phaeosphaeria nodorum (strain SN15 / ATCC MYA-4574 / FGSC 10173)</name>
    <name type="common">Glume blotch fungus</name>
    <name type="synonym">Parastagonospora nodorum</name>
    <dbReference type="NCBI Taxonomy" id="321614"/>
    <lineage>
        <taxon>Eukaryota</taxon>
        <taxon>Fungi</taxon>
        <taxon>Dikarya</taxon>
        <taxon>Ascomycota</taxon>
        <taxon>Pezizomycotina</taxon>
        <taxon>Dothideomycetes</taxon>
        <taxon>Pleosporomycetidae</taxon>
        <taxon>Pleosporales</taxon>
        <taxon>Pleosporineae</taxon>
        <taxon>Phaeosphaeriaceae</taxon>
        <taxon>Parastagonospora</taxon>
    </lineage>
</organism>
<dbReference type="HOGENOM" id="CLU_3399573_0_0_1"/>
<dbReference type="Proteomes" id="UP000001055">
    <property type="component" value="Unassembled WGS sequence"/>
</dbReference>
<accession>Q0UGN5</accession>
<gene>
    <name evidence="1" type="ORF">SNOG_09079</name>
</gene>
<dbReference type="EMBL" id="CH445338">
    <property type="protein sequence ID" value="EAT83271.1"/>
    <property type="molecule type" value="Genomic_DNA"/>
</dbReference>
<dbReference type="InParanoid" id="Q0UGN5"/>
<dbReference type="RefSeq" id="XP_001799381.1">
    <property type="nucleotide sequence ID" value="XM_001799329.1"/>
</dbReference>
<sequence length="31" mass="3496">MTPANMLPICPMAVKMAMYIVPLYKLDSKKP</sequence>